<dbReference type="EMBL" id="JAEHSL010000036">
    <property type="protein sequence ID" value="MBI6183471.1"/>
    <property type="molecule type" value="Genomic_DNA"/>
</dbReference>
<comment type="caution">
    <text evidence="2">The sequence shown here is derived from an EMBL/GenBank/DDBJ whole genome shotgun (WGS) entry which is preliminary data.</text>
</comment>
<sequence length="374" mass="39138">MSMETKDFNTLVSEQVTAIQGGSSNLVDTTIGSILRAVVEAYSAVAMWLQSLVLNLLALTRAATSSGPDLDSWVEDYGVTRIGATYATGWVRFSRYTSTSQAVVYVGSTVQNSEGSQQYSVQADATDVNYSADLNGYVLAPGIQSIQVPVQARVAGEDGNAVIGAINTLGSAMPGVDTVSNEASFTNGSDSESDPELRARFIDYIASLSKATKGAIGYATSSFKEGVTYQLFENQNYDGSERLGFFFVVVDDGSGHPTETLLSSLYNAIDAVRGFTVVFAVYAPTVTTADVAMSITTAPGYDRADLASKVKDAVTNYINGLGLGASLPYTSLPGVAYDVSPAITNVAGILLNGGGLDIVVDGKQTIKAGTIQVT</sequence>
<dbReference type="RefSeq" id="WP_198642661.1">
    <property type="nucleotide sequence ID" value="NZ_JAEHSL010000036.1"/>
</dbReference>
<organism evidence="2 3">
    <name type="scientific">Serratia proteamaculans</name>
    <dbReference type="NCBI Taxonomy" id="28151"/>
    <lineage>
        <taxon>Bacteria</taxon>
        <taxon>Pseudomonadati</taxon>
        <taxon>Pseudomonadota</taxon>
        <taxon>Gammaproteobacteria</taxon>
        <taxon>Enterobacterales</taxon>
        <taxon>Yersiniaceae</taxon>
        <taxon>Serratia</taxon>
    </lineage>
</organism>
<dbReference type="Pfam" id="PF04865">
    <property type="entry name" value="Baseplate_J"/>
    <property type="match status" value="1"/>
</dbReference>
<keyword evidence="3" id="KW-1185">Reference proteome</keyword>
<name>A0ABS0TYL2_SERPR</name>
<gene>
    <name evidence="2" type="ORF">JEQ07_24130</name>
</gene>
<protein>
    <submittedName>
        <fullName evidence="2">Baseplate J/gp47 family protein</fullName>
    </submittedName>
</protein>
<evidence type="ECO:0000313" key="2">
    <source>
        <dbReference type="EMBL" id="MBI6183471.1"/>
    </source>
</evidence>
<feature type="domain" description="Baseplate protein J-like barrel" evidence="1">
    <location>
        <begin position="93"/>
        <end position="188"/>
    </location>
</feature>
<dbReference type="Proteomes" id="UP000639004">
    <property type="component" value="Unassembled WGS sequence"/>
</dbReference>
<dbReference type="PANTHER" id="PTHR37829:SF3">
    <property type="entry name" value="PROTEIN JAYE-RELATED"/>
    <property type="match status" value="1"/>
</dbReference>
<dbReference type="PANTHER" id="PTHR37829">
    <property type="entry name" value="PHAGE-LIKE ELEMENT PBSX PROTEIN XKDT"/>
    <property type="match status" value="1"/>
</dbReference>
<accession>A0ABS0TYL2</accession>
<dbReference type="InterPro" id="IPR006949">
    <property type="entry name" value="Barrel_Baseplate_J-like"/>
</dbReference>
<evidence type="ECO:0000259" key="1">
    <source>
        <dbReference type="Pfam" id="PF04865"/>
    </source>
</evidence>
<evidence type="ECO:0000313" key="3">
    <source>
        <dbReference type="Proteomes" id="UP000639004"/>
    </source>
</evidence>
<reference evidence="2 3" key="1">
    <citation type="submission" date="2020-12" db="EMBL/GenBank/DDBJ databases">
        <title>Enhanced detection system for hospital associated transmission using whole genome sequencing surveillance.</title>
        <authorList>
            <person name="Harrison L.H."/>
            <person name="Van Tyne D."/>
            <person name="Marsh J.W."/>
            <person name="Griffith M.P."/>
            <person name="Snyder D.J."/>
            <person name="Cooper V.S."/>
            <person name="Mustapha M."/>
        </authorList>
    </citation>
    <scope>NUCLEOTIDE SEQUENCE [LARGE SCALE GENOMIC DNA]</scope>
    <source>
        <strain evidence="2 3">SER00238</strain>
    </source>
</reference>
<dbReference type="InterPro" id="IPR052399">
    <property type="entry name" value="Phage_Baseplate_Assmbl_Protein"/>
</dbReference>
<proteinExistence type="predicted"/>